<dbReference type="Gene3D" id="3.80.10.10">
    <property type="entry name" value="Ribonuclease Inhibitor"/>
    <property type="match status" value="1"/>
</dbReference>
<accession>A0A5J9VXZ6</accession>
<feature type="non-terminal residue" evidence="3">
    <location>
        <position position="1"/>
    </location>
</feature>
<name>A0A5J9VXZ6_9POAL</name>
<comment type="caution">
    <text evidence="3">The sequence shown here is derived from an EMBL/GenBank/DDBJ whole genome shotgun (WGS) entry which is preliminary data.</text>
</comment>
<protein>
    <recommendedName>
        <fullName evidence="5">FBD domain-containing protein</fullName>
    </recommendedName>
</protein>
<dbReference type="AlphaFoldDB" id="A0A5J9VXZ6"/>
<dbReference type="EMBL" id="RWGY01000007">
    <property type="protein sequence ID" value="TVU40507.1"/>
    <property type="molecule type" value="Genomic_DNA"/>
</dbReference>
<dbReference type="Gramene" id="TVU40507">
    <property type="protein sequence ID" value="TVU40507"/>
    <property type="gene ID" value="EJB05_13974"/>
</dbReference>
<dbReference type="PANTHER" id="PTHR34709:SF61">
    <property type="entry name" value="OS07G0229100 PROTEIN"/>
    <property type="match status" value="1"/>
</dbReference>
<proteinExistence type="predicted"/>
<evidence type="ECO:0000313" key="4">
    <source>
        <dbReference type="Proteomes" id="UP000324897"/>
    </source>
</evidence>
<keyword evidence="2" id="KW-1133">Transmembrane helix</keyword>
<feature type="region of interest" description="Disordered" evidence="1">
    <location>
        <begin position="17"/>
        <end position="95"/>
    </location>
</feature>
<keyword evidence="2" id="KW-0812">Transmembrane</keyword>
<evidence type="ECO:0000256" key="2">
    <source>
        <dbReference type="SAM" id="Phobius"/>
    </source>
</evidence>
<sequence length="413" mass="45420">MKVILFSSPSLLRLPLSSSLLPGSLSRPQHPNPSRRRQVAPASAAVAPRGSSARPARQLAQAARQRAQASAPRSSPRPRAQAARPGRRVQAARTGRAPRPFRVQVAVYWIRRMDAGLGSEPPDICLGSEPPDAVVYLMKTSELNCLIVGDINLLLWFLGLALQPTGTFARLTLLSLSRVRFVGPCELGDIVSSPRCPCLQKLSVSHTRGVDKLVIQSESLMEIKLEKLEGLRLLSIVAPALKGLSVECCLIDSPGVPVAIISAPRLVSLDWRDSYDQSFIRLGDMANVRFLGKLLYFVHGYDDCPYNRACLRLLQRFKVVESLTLTLGYLRVIDSYEYLMENMTVLPDLTFLYLNVLANGHAFGASLFHVLKMCTGLRRLKLAFCNPTESEVKLSCLSNKGVAFSNMAIVPKT</sequence>
<feature type="compositionally biased region" description="Low complexity" evidence="1">
    <location>
        <begin position="17"/>
        <end position="28"/>
    </location>
</feature>
<evidence type="ECO:0000256" key="1">
    <source>
        <dbReference type="SAM" id="MobiDB-lite"/>
    </source>
</evidence>
<gene>
    <name evidence="3" type="ORF">EJB05_13974</name>
</gene>
<evidence type="ECO:0008006" key="5">
    <source>
        <dbReference type="Google" id="ProtNLM"/>
    </source>
</evidence>
<dbReference type="Proteomes" id="UP000324897">
    <property type="component" value="Chromosome 4"/>
</dbReference>
<organism evidence="3 4">
    <name type="scientific">Eragrostis curvula</name>
    <name type="common">weeping love grass</name>
    <dbReference type="NCBI Taxonomy" id="38414"/>
    <lineage>
        <taxon>Eukaryota</taxon>
        <taxon>Viridiplantae</taxon>
        <taxon>Streptophyta</taxon>
        <taxon>Embryophyta</taxon>
        <taxon>Tracheophyta</taxon>
        <taxon>Spermatophyta</taxon>
        <taxon>Magnoliopsida</taxon>
        <taxon>Liliopsida</taxon>
        <taxon>Poales</taxon>
        <taxon>Poaceae</taxon>
        <taxon>PACMAD clade</taxon>
        <taxon>Chloridoideae</taxon>
        <taxon>Eragrostideae</taxon>
        <taxon>Eragrostidinae</taxon>
        <taxon>Eragrostis</taxon>
    </lineage>
</organism>
<reference evidence="3 4" key="1">
    <citation type="journal article" date="2019" name="Sci. Rep.">
        <title>A high-quality genome of Eragrostis curvula grass provides insights into Poaceae evolution and supports new strategies to enhance forage quality.</title>
        <authorList>
            <person name="Carballo J."/>
            <person name="Santos B.A.C.M."/>
            <person name="Zappacosta D."/>
            <person name="Garbus I."/>
            <person name="Selva J.P."/>
            <person name="Gallo C.A."/>
            <person name="Diaz A."/>
            <person name="Albertini E."/>
            <person name="Caccamo M."/>
            <person name="Echenique V."/>
        </authorList>
    </citation>
    <scope>NUCLEOTIDE SEQUENCE [LARGE SCALE GENOMIC DNA]</scope>
    <source>
        <strain evidence="4">cv. Victoria</strain>
        <tissue evidence="3">Leaf</tissue>
    </source>
</reference>
<dbReference type="OrthoDB" id="689532at2759"/>
<dbReference type="PANTHER" id="PTHR34709">
    <property type="entry name" value="OS10G0396666 PROTEIN"/>
    <property type="match status" value="1"/>
</dbReference>
<dbReference type="SUPFAM" id="SSF52047">
    <property type="entry name" value="RNI-like"/>
    <property type="match status" value="1"/>
</dbReference>
<keyword evidence="4" id="KW-1185">Reference proteome</keyword>
<evidence type="ECO:0000313" key="3">
    <source>
        <dbReference type="EMBL" id="TVU40507.1"/>
    </source>
</evidence>
<keyword evidence="2" id="KW-0472">Membrane</keyword>
<dbReference type="InterPro" id="IPR032675">
    <property type="entry name" value="LRR_dom_sf"/>
</dbReference>
<feature type="compositionally biased region" description="Low complexity" evidence="1">
    <location>
        <begin position="51"/>
        <end position="93"/>
    </location>
</feature>
<feature type="transmembrane region" description="Helical" evidence="2">
    <location>
        <begin position="351"/>
        <end position="371"/>
    </location>
</feature>
<dbReference type="InterPro" id="IPR055312">
    <property type="entry name" value="FBL15-like"/>
</dbReference>